<dbReference type="RefSeq" id="WP_281145800.1">
    <property type="nucleotide sequence ID" value="NZ_CP123967.1"/>
</dbReference>
<proteinExistence type="predicted"/>
<dbReference type="Proteomes" id="UP001244136">
    <property type="component" value="Chromosome"/>
</dbReference>
<accession>A0ABY8Q074</accession>
<name>A0ABY8Q074_9ACTN</name>
<protein>
    <submittedName>
        <fullName evidence="1">Uncharacterized protein</fullName>
    </submittedName>
</protein>
<evidence type="ECO:0000313" key="2">
    <source>
        <dbReference type="Proteomes" id="UP001244136"/>
    </source>
</evidence>
<reference evidence="1 2" key="1">
    <citation type="journal article" date="2008" name="Int. J. Syst. Evol. Microbiol.">
        <title>Tessaracoccus flavescens sp. nov., isolated from marine sediment.</title>
        <authorList>
            <person name="Lee D.W."/>
            <person name="Lee S.D."/>
        </authorList>
    </citation>
    <scope>NUCLEOTIDE SEQUENCE [LARGE SCALE GENOMIC DNA]</scope>
    <source>
        <strain evidence="1 2">T21</strain>
    </source>
</reference>
<dbReference type="EMBL" id="CP123967">
    <property type="protein sequence ID" value="WGT48150.1"/>
    <property type="molecule type" value="Genomic_DNA"/>
</dbReference>
<gene>
    <name evidence="1" type="ORF">QH948_05180</name>
</gene>
<sequence>MPNRHGCAVRLRDNSDQYEVISDDQSWLLLRLTGGTTTRWARATELAAMSRPFPSGDADENRYLADLVSLPERASGAPIRVGDHVTYDGRLRPGTAREGVVESFVTLDGVVRVRLVGSTFPLDLSGIRLVRRGGHVASSDLTPRRCTVLGYATAPERRHGCRAPQRQRVTR</sequence>
<organism evidence="1 2">
    <name type="scientific">Tessaracoccus lacteus</name>
    <dbReference type="NCBI Taxonomy" id="3041766"/>
    <lineage>
        <taxon>Bacteria</taxon>
        <taxon>Bacillati</taxon>
        <taxon>Actinomycetota</taxon>
        <taxon>Actinomycetes</taxon>
        <taxon>Propionibacteriales</taxon>
        <taxon>Propionibacteriaceae</taxon>
        <taxon>Tessaracoccus</taxon>
    </lineage>
</organism>
<keyword evidence="2" id="KW-1185">Reference proteome</keyword>
<evidence type="ECO:0000313" key="1">
    <source>
        <dbReference type="EMBL" id="WGT48150.1"/>
    </source>
</evidence>